<proteinExistence type="predicted"/>
<dbReference type="OrthoDB" id="5875066at2759"/>
<keyword evidence="2" id="KW-0812">Transmembrane</keyword>
<name>E3M9P0_CAERE</name>
<feature type="transmembrane region" description="Helical" evidence="2">
    <location>
        <begin position="84"/>
        <end position="108"/>
    </location>
</feature>
<evidence type="ECO:0000313" key="3">
    <source>
        <dbReference type="EMBL" id="EFO96405.1"/>
    </source>
</evidence>
<organism evidence="4">
    <name type="scientific">Caenorhabditis remanei</name>
    <name type="common">Caenorhabditis vulgaris</name>
    <dbReference type="NCBI Taxonomy" id="31234"/>
    <lineage>
        <taxon>Eukaryota</taxon>
        <taxon>Metazoa</taxon>
        <taxon>Ecdysozoa</taxon>
        <taxon>Nematoda</taxon>
        <taxon>Chromadorea</taxon>
        <taxon>Rhabditida</taxon>
        <taxon>Rhabditina</taxon>
        <taxon>Rhabditomorpha</taxon>
        <taxon>Rhabditoidea</taxon>
        <taxon>Rhabditidae</taxon>
        <taxon>Peloderinae</taxon>
        <taxon>Caenorhabditis</taxon>
    </lineage>
</organism>
<reference evidence="3" key="1">
    <citation type="submission" date="2007-07" db="EMBL/GenBank/DDBJ databases">
        <title>PCAP assembly of the Caenorhabditis remanei genome.</title>
        <authorList>
            <consortium name="The Caenorhabditis remanei Sequencing Consortium"/>
            <person name="Wilson R.K."/>
        </authorList>
    </citation>
    <scope>NUCLEOTIDE SEQUENCE [LARGE SCALE GENOMIC DNA]</scope>
    <source>
        <strain evidence="3">PB4641</strain>
    </source>
</reference>
<accession>E3M9P0</accession>
<evidence type="ECO:0000313" key="4">
    <source>
        <dbReference type="Proteomes" id="UP000008281"/>
    </source>
</evidence>
<sequence length="133" mass="14673">MVDKALALDAMAKLDLESPAEVNRVKTVYNDKDAPGHAQLKQILKKMCPYFVDSEAYATGNKTVNSYKVCCEVVDYCSFYVQTWFYIACGGVGLLLIIIILIVVFCCCCKKRGGGGKDAESIETSDATEKEDY</sequence>
<dbReference type="EMBL" id="DS268430">
    <property type="protein sequence ID" value="EFO96405.1"/>
    <property type="molecule type" value="Genomic_DNA"/>
</dbReference>
<dbReference type="Pfam" id="PF07204">
    <property type="entry name" value="Orthoreo_P10"/>
    <property type="match status" value="1"/>
</dbReference>
<gene>
    <name evidence="3" type="ORF">CRE_14584</name>
</gene>
<dbReference type="Proteomes" id="UP000008281">
    <property type="component" value="Unassembled WGS sequence"/>
</dbReference>
<keyword evidence="4" id="KW-1185">Reference proteome</keyword>
<evidence type="ECO:0000256" key="2">
    <source>
        <dbReference type="SAM" id="Phobius"/>
    </source>
</evidence>
<dbReference type="InterPro" id="IPR009854">
    <property type="entry name" value="Orthoreo_P10"/>
</dbReference>
<dbReference type="eggNOG" id="ENOG502R971">
    <property type="taxonomic scope" value="Eukaryota"/>
</dbReference>
<feature type="region of interest" description="Disordered" evidence="1">
    <location>
        <begin position="112"/>
        <end position="133"/>
    </location>
</feature>
<keyword evidence="2" id="KW-0472">Membrane</keyword>
<dbReference type="HOGENOM" id="CLU_157470_0_0_1"/>
<protein>
    <submittedName>
        <fullName evidence="3">Uncharacterized protein</fullName>
    </submittedName>
</protein>
<dbReference type="AlphaFoldDB" id="E3M9P0"/>
<keyword evidence="2" id="KW-1133">Transmembrane helix</keyword>
<evidence type="ECO:0000256" key="1">
    <source>
        <dbReference type="SAM" id="MobiDB-lite"/>
    </source>
</evidence>